<name>A0A229UVP5_9BACL</name>
<dbReference type="SUPFAM" id="SSF53850">
    <property type="entry name" value="Periplasmic binding protein-like II"/>
    <property type="match status" value="1"/>
</dbReference>
<dbReference type="InterPro" id="IPR006059">
    <property type="entry name" value="SBP"/>
</dbReference>
<dbReference type="PROSITE" id="PS51257">
    <property type="entry name" value="PROKAR_LIPOPROTEIN"/>
    <property type="match status" value="1"/>
</dbReference>
<gene>
    <name evidence="2" type="ORF">CF651_04945</name>
</gene>
<proteinExistence type="predicted"/>
<keyword evidence="1" id="KW-0732">Signal</keyword>
<protein>
    <submittedName>
        <fullName evidence="2">ABC transporter substrate-binding protein</fullName>
    </submittedName>
</protein>
<dbReference type="Pfam" id="PF13416">
    <property type="entry name" value="SBP_bac_8"/>
    <property type="match status" value="1"/>
</dbReference>
<dbReference type="CDD" id="cd13585">
    <property type="entry name" value="PBP2_TMBP_like"/>
    <property type="match status" value="1"/>
</dbReference>
<dbReference type="PANTHER" id="PTHR43649">
    <property type="entry name" value="ARABINOSE-BINDING PROTEIN-RELATED"/>
    <property type="match status" value="1"/>
</dbReference>
<dbReference type="PANTHER" id="PTHR43649:SF11">
    <property type="entry name" value="ABC TRANSPORTER SUBSTRATE-BINDING PROTEIN YESO-RELATED"/>
    <property type="match status" value="1"/>
</dbReference>
<dbReference type="OrthoDB" id="7918484at2"/>
<reference evidence="2 3" key="1">
    <citation type="submission" date="2017-07" db="EMBL/GenBank/DDBJ databases">
        <title>Genome sequencing and assembly of Paenibacillus rigui.</title>
        <authorList>
            <person name="Mayilraj S."/>
        </authorList>
    </citation>
    <scope>NUCLEOTIDE SEQUENCE [LARGE SCALE GENOMIC DNA]</scope>
    <source>
        <strain evidence="2 3">JCM 16352</strain>
    </source>
</reference>
<feature type="chain" id="PRO_5038633389" evidence="1">
    <location>
        <begin position="23"/>
        <end position="438"/>
    </location>
</feature>
<feature type="signal peptide" evidence="1">
    <location>
        <begin position="1"/>
        <end position="22"/>
    </location>
</feature>
<comment type="caution">
    <text evidence="2">The sequence shown here is derived from an EMBL/GenBank/DDBJ whole genome shotgun (WGS) entry which is preliminary data.</text>
</comment>
<dbReference type="RefSeq" id="WP_094013747.1">
    <property type="nucleotide sequence ID" value="NZ_NMQW01000005.1"/>
</dbReference>
<dbReference type="InterPro" id="IPR050490">
    <property type="entry name" value="Bact_solute-bd_prot1"/>
</dbReference>
<accession>A0A229UVP5</accession>
<evidence type="ECO:0000256" key="1">
    <source>
        <dbReference type="SAM" id="SignalP"/>
    </source>
</evidence>
<dbReference type="Gene3D" id="3.40.190.10">
    <property type="entry name" value="Periplasmic binding protein-like II"/>
    <property type="match status" value="2"/>
</dbReference>
<evidence type="ECO:0000313" key="2">
    <source>
        <dbReference type="EMBL" id="OXM87450.1"/>
    </source>
</evidence>
<dbReference type="AlphaFoldDB" id="A0A229UVP5"/>
<dbReference type="Proteomes" id="UP000215509">
    <property type="component" value="Unassembled WGS sequence"/>
</dbReference>
<sequence>MKKTRKGTALITFVALTAMLSACTPGGGAPAESKNGTAAGGADKKVELRMTWWGAQARHDATLKVIELFEKKYPNIKINGEYMGSDGYFDKLNTQIAGGNAPDLIQLGNNYPDYVARGALLDINPYIGKEIHIENFDKSNIDSGGMDGKLYGIILGSNAYGIAYNTELIKKSGLKPPSGQWTWEEYGKYAQDLTKALGKGYYGAVDESKLPLYLNYFARQSNKTLYKDGKVGLDKDVIAYWFTMWDNYRKAGSTPPAEFTTAYTEAPENSSFVEGKTAMHLIWSNQLNAYQKAMKDEIQVVLPPTGGSGAQQGLWLQPSQFMSVNAKTKNPKEAAMFIDFMVNDPEATMVLGSERGVPGSSKVREALKAKATPVDKKVYDYIDLAAKNSRTPDREIPNGKEFETTLINMSQKVLFGKETIPNASQEVLSAAEKVVNKK</sequence>
<keyword evidence="3" id="KW-1185">Reference proteome</keyword>
<dbReference type="EMBL" id="NMQW01000005">
    <property type="protein sequence ID" value="OXM87450.1"/>
    <property type="molecule type" value="Genomic_DNA"/>
</dbReference>
<evidence type="ECO:0000313" key="3">
    <source>
        <dbReference type="Proteomes" id="UP000215509"/>
    </source>
</evidence>
<organism evidence="2 3">
    <name type="scientific">Paenibacillus rigui</name>
    <dbReference type="NCBI Taxonomy" id="554312"/>
    <lineage>
        <taxon>Bacteria</taxon>
        <taxon>Bacillati</taxon>
        <taxon>Bacillota</taxon>
        <taxon>Bacilli</taxon>
        <taxon>Bacillales</taxon>
        <taxon>Paenibacillaceae</taxon>
        <taxon>Paenibacillus</taxon>
    </lineage>
</organism>